<dbReference type="GO" id="GO:0005635">
    <property type="term" value="C:nuclear envelope"/>
    <property type="evidence" value="ECO:0007669"/>
    <property type="project" value="TreeGrafter"/>
</dbReference>
<feature type="compositionally biased region" description="Acidic residues" evidence="7">
    <location>
        <begin position="930"/>
        <end position="945"/>
    </location>
</feature>
<evidence type="ECO:0000256" key="3">
    <source>
        <dbReference type="ARBA" id="ARBA00022448"/>
    </source>
</evidence>
<keyword evidence="4" id="KW-0963">Cytoplasm</keyword>
<dbReference type="InterPro" id="IPR056840">
    <property type="entry name" value="HEAT_IPO9_central"/>
</dbReference>
<dbReference type="Pfam" id="PF08389">
    <property type="entry name" value="Xpo1"/>
    <property type="match status" value="1"/>
</dbReference>
<feature type="region of interest" description="Disordered" evidence="7">
    <location>
        <begin position="923"/>
        <end position="946"/>
    </location>
</feature>
<dbReference type="InterPro" id="IPR011989">
    <property type="entry name" value="ARM-like"/>
</dbReference>
<keyword evidence="10" id="KW-1185">Reference proteome</keyword>
<dbReference type="InterPro" id="IPR001494">
    <property type="entry name" value="Importin-beta_N"/>
</dbReference>
<dbReference type="Pfam" id="PF25018">
    <property type="entry name" value="HEAT_IPO9_c"/>
    <property type="match status" value="1"/>
</dbReference>
<organism evidence="9 10">
    <name type="scientific">Apatococcus lobatus</name>
    <dbReference type="NCBI Taxonomy" id="904363"/>
    <lineage>
        <taxon>Eukaryota</taxon>
        <taxon>Viridiplantae</taxon>
        <taxon>Chlorophyta</taxon>
        <taxon>core chlorophytes</taxon>
        <taxon>Trebouxiophyceae</taxon>
        <taxon>Chlorellales</taxon>
        <taxon>Chlorellaceae</taxon>
        <taxon>Apatococcus</taxon>
    </lineage>
</organism>
<keyword evidence="3" id="KW-0813">Transport</keyword>
<dbReference type="InterPro" id="IPR016024">
    <property type="entry name" value="ARM-type_fold"/>
</dbReference>
<comment type="caution">
    <text evidence="9">The sequence shown here is derived from an EMBL/GenBank/DDBJ whole genome shotgun (WGS) entry which is preliminary data.</text>
</comment>
<dbReference type="PANTHER" id="PTHR10997">
    <property type="entry name" value="IMPORTIN-7, 8, 11"/>
    <property type="match status" value="1"/>
</dbReference>
<name>A0AAW1QBW8_9CHLO</name>
<evidence type="ECO:0000313" key="10">
    <source>
        <dbReference type="Proteomes" id="UP001438707"/>
    </source>
</evidence>
<comment type="subcellular location">
    <subcellularLocation>
        <location evidence="2">Cytoplasm</location>
    </subcellularLocation>
    <subcellularLocation>
        <location evidence="1">Nucleus</location>
    </subcellularLocation>
</comment>
<dbReference type="EMBL" id="JALJOS010000052">
    <property type="protein sequence ID" value="KAK9818968.1"/>
    <property type="molecule type" value="Genomic_DNA"/>
</dbReference>
<feature type="compositionally biased region" description="Acidic residues" evidence="7">
    <location>
        <begin position="877"/>
        <end position="909"/>
    </location>
</feature>
<evidence type="ECO:0000256" key="6">
    <source>
        <dbReference type="ARBA" id="ARBA00023242"/>
    </source>
</evidence>
<dbReference type="PROSITE" id="PS50166">
    <property type="entry name" value="IMPORTIN_B_NT"/>
    <property type="match status" value="1"/>
</dbReference>
<dbReference type="SUPFAM" id="SSF48371">
    <property type="entry name" value="ARM repeat"/>
    <property type="match status" value="1"/>
</dbReference>
<dbReference type="SMART" id="SM00913">
    <property type="entry name" value="IBN_N"/>
    <property type="match status" value="1"/>
</dbReference>
<keyword evidence="6" id="KW-0539">Nucleus</keyword>
<sequence>MELAQLHAVLQACISQDPTQRKAAEGTLTQAQHAPGVLVQLLQLAADSAGDSGIRQVAVITFKNVVKRHWESREGRPGVAEADKQQIRSNLVPVIISSPPYVRSQCAECIRTIIYADYPERWPDLLSTIQQSYTTQDQAHIHGALIVLRCLARKYEFKDEEERQPLVAIVNGTFPTLMQIFLGLIDVDSPSLELAEVLKLICKVFWSTTWMGIPDILLQESQFVGWMTGFHKLLVKPVPQQGMPRDPDERPLWPWWKTQKWVQHIAKRLFDRYGDPKSCKPGTDQQFAELWSSKCSMTFLQAQMQLVSQVAQGQYLSPRVTNLVLQYLTHAVKLSSSWKALKPEALPLLQRVIFPLLCFNEDDARLWQDDPQEFIRKGYDILEDMYSPKTAAMNFVHEICKTRAKGGILEGFMGTIITVLSSNQKAGAAATQQQAREFDGALLAVGALVDVLKNKKPYKDQLERMLVEYVEPAFRSPHGHLRAKACWVAGTYADIQFEGGAGKGRTFQLLMRHIIQALQDPELPVKVDATMALRPFMEEYEEEDIAALKPLIPQLLNEIFMLMSEVEADDLVVTLEGIVEKFGEEIAPYAVGLCQHLTDAFNRTLKMQDDDEDDQGVGALAAFGCLRALSTTLESVSSLPHLFPQLEEILYPVLQKMCTSDGQDVFEEVLELLSYFTFFGPEISPRMWSLFPRLHQCYMETQTTMPWPIKLRKKALRDPEANENDVGCAPKLLEVILQACRGRVDEYVEPYLQLVLGRLAAKPAPSSGLKDLLLNVVADALFYNPELTLNILQKHGALAATFSTWSQMIFRTSQTTDKARHFRRMYDKKVNVLGLSAVMGLPDAVLPPEVQAGLPQLMAGALTLLVRLRDQEKAFEEDASTDEAGNEADDEHETESDGALGDEQDEEEDSAYLDRLAKEAAKIKKKHTEEEEGESEEEWTDEEDEFHSPLEDVNPYIHFSDCLQHLQTSNPQRFQALTSTLDAHAQPLLQGVLQYAEEVRRKPTGQSLSDKPS</sequence>
<keyword evidence="5" id="KW-0653">Protein transport</keyword>
<dbReference type="InterPro" id="IPR013598">
    <property type="entry name" value="Exportin-1/Importin-b-like"/>
</dbReference>
<dbReference type="GO" id="GO:0005829">
    <property type="term" value="C:cytosol"/>
    <property type="evidence" value="ECO:0007669"/>
    <property type="project" value="TreeGrafter"/>
</dbReference>
<evidence type="ECO:0000313" key="9">
    <source>
        <dbReference type="EMBL" id="KAK9818968.1"/>
    </source>
</evidence>
<evidence type="ECO:0000256" key="4">
    <source>
        <dbReference type="ARBA" id="ARBA00022490"/>
    </source>
</evidence>
<dbReference type="Gene3D" id="1.25.10.10">
    <property type="entry name" value="Leucine-rich Repeat Variant"/>
    <property type="match status" value="1"/>
</dbReference>
<dbReference type="GO" id="GO:0006606">
    <property type="term" value="P:protein import into nucleus"/>
    <property type="evidence" value="ECO:0007669"/>
    <property type="project" value="TreeGrafter"/>
</dbReference>
<protein>
    <recommendedName>
        <fullName evidence="8">Importin N-terminal domain-containing protein</fullName>
    </recommendedName>
</protein>
<evidence type="ECO:0000256" key="5">
    <source>
        <dbReference type="ARBA" id="ARBA00022927"/>
    </source>
</evidence>
<feature type="region of interest" description="Disordered" evidence="7">
    <location>
        <begin position="874"/>
        <end position="909"/>
    </location>
</feature>
<gene>
    <name evidence="9" type="ORF">WJX74_009075</name>
</gene>
<feature type="domain" description="Importin N-terminal" evidence="8">
    <location>
        <begin position="24"/>
        <end position="97"/>
    </location>
</feature>
<accession>A0AAW1QBW8</accession>
<proteinExistence type="predicted"/>
<reference evidence="9 10" key="1">
    <citation type="journal article" date="2024" name="Nat. Commun.">
        <title>Phylogenomics reveals the evolutionary origins of lichenization in chlorophyte algae.</title>
        <authorList>
            <person name="Puginier C."/>
            <person name="Libourel C."/>
            <person name="Otte J."/>
            <person name="Skaloud P."/>
            <person name="Haon M."/>
            <person name="Grisel S."/>
            <person name="Petersen M."/>
            <person name="Berrin J.G."/>
            <person name="Delaux P.M."/>
            <person name="Dal Grande F."/>
            <person name="Keller J."/>
        </authorList>
    </citation>
    <scope>NUCLEOTIDE SEQUENCE [LARGE SCALE GENOMIC DNA]</scope>
    <source>
        <strain evidence="9 10">SAG 2145</strain>
    </source>
</reference>
<evidence type="ECO:0000259" key="8">
    <source>
        <dbReference type="PROSITE" id="PS50166"/>
    </source>
</evidence>
<dbReference type="PANTHER" id="PTHR10997:SF18">
    <property type="entry name" value="D-IMPORTIN 7_RANBP7"/>
    <property type="match status" value="1"/>
</dbReference>
<evidence type="ECO:0000256" key="1">
    <source>
        <dbReference type="ARBA" id="ARBA00004123"/>
    </source>
</evidence>
<evidence type="ECO:0000256" key="7">
    <source>
        <dbReference type="SAM" id="MobiDB-lite"/>
    </source>
</evidence>
<dbReference type="GO" id="GO:0031267">
    <property type="term" value="F:small GTPase binding"/>
    <property type="evidence" value="ECO:0007669"/>
    <property type="project" value="InterPro"/>
</dbReference>
<evidence type="ECO:0000256" key="2">
    <source>
        <dbReference type="ARBA" id="ARBA00004496"/>
    </source>
</evidence>
<dbReference type="Pfam" id="PF03810">
    <property type="entry name" value="IBN_N"/>
    <property type="match status" value="1"/>
</dbReference>
<dbReference type="AlphaFoldDB" id="A0AAW1QBW8"/>
<dbReference type="Proteomes" id="UP001438707">
    <property type="component" value="Unassembled WGS sequence"/>
</dbReference>